<feature type="domain" description="HTH gntR-type" evidence="5">
    <location>
        <begin position="16"/>
        <end position="83"/>
    </location>
</feature>
<keyword evidence="1" id="KW-0805">Transcription regulation</keyword>
<dbReference type="SUPFAM" id="SSF46785">
    <property type="entry name" value="Winged helix' DNA-binding domain"/>
    <property type="match status" value="1"/>
</dbReference>
<feature type="region of interest" description="Disordered" evidence="4">
    <location>
        <begin position="72"/>
        <end position="119"/>
    </location>
</feature>
<evidence type="ECO:0000259" key="5">
    <source>
        <dbReference type="PROSITE" id="PS50949"/>
    </source>
</evidence>
<sequence>MGCDGEKTGFEAIGSGRKPDLAYNQLRRMLESEVLKPGELPSEPDPAGRFGASRTALREALKVLELSGYLESEGGTGPLSPRHRPRSQAGVSFPAVTQRQPHETAWLSPSRTRRGWRHGRVSGTSRRALEEDFGCKVYDCMGTADVCLTVWSECEEQDGMHLLGGGSVSPEIIGGEIARPIEHIGEARGRRRRAPDPLNSNRLDLQWPRRRLPVAVRTRRLAAARERGLRPLREGLAGRCCHGRHRRERRRILRGRARTARRGSTGRRTT</sequence>
<dbReference type="InterPro" id="IPR042099">
    <property type="entry name" value="ANL_N_sf"/>
</dbReference>
<gene>
    <name evidence="6" type="ORF">AVDCRST_MAG25-1431</name>
</gene>
<dbReference type="PROSITE" id="PS50949">
    <property type="entry name" value="HTH_GNTR"/>
    <property type="match status" value="1"/>
</dbReference>
<evidence type="ECO:0000313" key="6">
    <source>
        <dbReference type="EMBL" id="CAA9465163.1"/>
    </source>
</evidence>
<dbReference type="GO" id="GO:0003700">
    <property type="term" value="F:DNA-binding transcription factor activity"/>
    <property type="evidence" value="ECO:0007669"/>
    <property type="project" value="InterPro"/>
</dbReference>
<protein>
    <recommendedName>
        <fullName evidence="5">HTH gntR-type domain-containing protein</fullName>
    </recommendedName>
</protein>
<dbReference type="CDD" id="cd07377">
    <property type="entry name" value="WHTH_GntR"/>
    <property type="match status" value="1"/>
</dbReference>
<dbReference type="AlphaFoldDB" id="A0A6J4R5Z7"/>
<organism evidence="6">
    <name type="scientific">uncultured Rubrobacteraceae bacterium</name>
    <dbReference type="NCBI Taxonomy" id="349277"/>
    <lineage>
        <taxon>Bacteria</taxon>
        <taxon>Bacillati</taxon>
        <taxon>Actinomycetota</taxon>
        <taxon>Rubrobacteria</taxon>
        <taxon>Rubrobacterales</taxon>
        <taxon>Rubrobacteraceae</taxon>
        <taxon>environmental samples</taxon>
    </lineage>
</organism>
<accession>A0A6J4R5Z7</accession>
<evidence type="ECO:0000256" key="2">
    <source>
        <dbReference type="ARBA" id="ARBA00023125"/>
    </source>
</evidence>
<keyword evidence="2" id="KW-0238">DNA-binding</keyword>
<evidence type="ECO:0000256" key="3">
    <source>
        <dbReference type="ARBA" id="ARBA00023163"/>
    </source>
</evidence>
<dbReference type="GO" id="GO:0003677">
    <property type="term" value="F:DNA binding"/>
    <property type="evidence" value="ECO:0007669"/>
    <property type="project" value="UniProtKB-KW"/>
</dbReference>
<dbReference type="Gene3D" id="3.40.50.12780">
    <property type="entry name" value="N-terminal domain of ligase-like"/>
    <property type="match status" value="1"/>
</dbReference>
<name>A0A6J4R5Z7_9ACTN</name>
<evidence type="ECO:0000256" key="4">
    <source>
        <dbReference type="SAM" id="MobiDB-lite"/>
    </source>
</evidence>
<dbReference type="EMBL" id="CADCVI010000086">
    <property type="protein sequence ID" value="CAA9465163.1"/>
    <property type="molecule type" value="Genomic_DNA"/>
</dbReference>
<proteinExistence type="predicted"/>
<keyword evidence="3" id="KW-0804">Transcription</keyword>
<reference evidence="6" key="1">
    <citation type="submission" date="2020-02" db="EMBL/GenBank/DDBJ databases">
        <authorList>
            <person name="Meier V. D."/>
        </authorList>
    </citation>
    <scope>NUCLEOTIDE SEQUENCE</scope>
    <source>
        <strain evidence="6">AVDCRST_MAG25</strain>
    </source>
</reference>
<dbReference type="PRINTS" id="PR00035">
    <property type="entry name" value="HTHGNTR"/>
</dbReference>
<dbReference type="InterPro" id="IPR036388">
    <property type="entry name" value="WH-like_DNA-bd_sf"/>
</dbReference>
<evidence type="ECO:0000256" key="1">
    <source>
        <dbReference type="ARBA" id="ARBA00023015"/>
    </source>
</evidence>
<dbReference type="InterPro" id="IPR000524">
    <property type="entry name" value="Tscrpt_reg_HTH_GntR"/>
</dbReference>
<dbReference type="InterPro" id="IPR036390">
    <property type="entry name" value="WH_DNA-bd_sf"/>
</dbReference>
<dbReference type="Pfam" id="PF00392">
    <property type="entry name" value="GntR"/>
    <property type="match status" value="1"/>
</dbReference>
<dbReference type="Gene3D" id="1.10.10.10">
    <property type="entry name" value="Winged helix-like DNA-binding domain superfamily/Winged helix DNA-binding domain"/>
    <property type="match status" value="1"/>
</dbReference>